<accession>A0A1S7LGI6</accession>
<dbReference type="AlphaFoldDB" id="A0A1S7LGI6"/>
<protein>
    <submittedName>
        <fullName evidence="2">Uncharacterized protein</fullName>
    </submittedName>
</protein>
<reference evidence="2" key="1">
    <citation type="submission" date="2015-04" db="EMBL/GenBank/DDBJ databases">
        <authorList>
            <person name="Syromyatnikov M.Y."/>
            <person name="Popov V.N."/>
        </authorList>
    </citation>
    <scope>NUCLEOTIDE SEQUENCE</scope>
    <source>
        <strain evidence="2">MO-1</strain>
    </source>
</reference>
<dbReference type="Gene3D" id="3.40.50.2300">
    <property type="match status" value="2"/>
</dbReference>
<feature type="chain" id="PRO_5012774646" evidence="1">
    <location>
        <begin position="27"/>
        <end position="375"/>
    </location>
</feature>
<evidence type="ECO:0000313" key="2">
    <source>
        <dbReference type="EMBL" id="CRH05533.1"/>
    </source>
</evidence>
<feature type="signal peptide" evidence="1">
    <location>
        <begin position="1"/>
        <end position="26"/>
    </location>
</feature>
<name>A0A1S7LGI6_MAGMO</name>
<gene>
    <name evidence="2" type="ORF">MAGMO_1343</name>
</gene>
<dbReference type="Pfam" id="PF04392">
    <property type="entry name" value="ABC_sub_bind"/>
    <property type="match status" value="1"/>
</dbReference>
<dbReference type="PANTHER" id="PTHR35271:SF1">
    <property type="entry name" value="ABC TRANSPORTER, SUBSTRATE-BINDING LIPOPROTEIN"/>
    <property type="match status" value="1"/>
</dbReference>
<sequence length="375" mass="42301">MIISPMISVLAISLLLSSFPPISAHAEHTKQTTKQKRIMVVSSYHKSYRWSQNTQQGLVTALLELGYLDTPEQGEQFTRTDQLTTPRVVLQKMWLDSKHKNSPREIAAAAQKVIIAADRFKPDLMLLGDDNAANLLGNYYLDTDLPIIFWGVNVSPMKYGLLDDMQHPGHNVTGVYQTSYIEDGLRSLQKVLPHIKRVAVLSDSSPTARPKAKKIYHLQRQKRLPVEIVKIVVTKRASEWKAEAEALLDQVDGYVVLNHSTLKDDRGRTVPETEITRWFTDTIPKPSLTDVRYLVEMGLLAVREDSGFKQSYRAMKIAHEVLHNRADPAQLPAVSPEPGQFLVNRERARALGLEQLFLQSGVVEGWIDQPVEVLP</sequence>
<keyword evidence="1" id="KW-0732">Signal</keyword>
<dbReference type="InterPro" id="IPR007487">
    <property type="entry name" value="ABC_transpt-TYRBP-like"/>
</dbReference>
<dbReference type="PANTHER" id="PTHR35271">
    <property type="entry name" value="ABC TRANSPORTER, SUBSTRATE-BINDING LIPOPROTEIN-RELATED"/>
    <property type="match status" value="1"/>
</dbReference>
<evidence type="ECO:0000256" key="1">
    <source>
        <dbReference type="SAM" id="SignalP"/>
    </source>
</evidence>
<organism evidence="2">
    <name type="scientific">Magnetococcus massalia (strain MO-1)</name>
    <dbReference type="NCBI Taxonomy" id="451514"/>
    <lineage>
        <taxon>Bacteria</taxon>
        <taxon>Pseudomonadati</taxon>
        <taxon>Pseudomonadota</taxon>
        <taxon>Magnetococcia</taxon>
        <taxon>Magnetococcales</taxon>
        <taxon>Magnetococcaceae</taxon>
        <taxon>Magnetococcus</taxon>
    </lineage>
</organism>
<proteinExistence type="predicted"/>
<dbReference type="EMBL" id="LO017727">
    <property type="protein sequence ID" value="CRH05533.1"/>
    <property type="molecule type" value="Genomic_DNA"/>
</dbReference>